<sequence length="336" mass="37698">MTTIRFGFVAMSLELKEASPSKTMTYASFSKLADREAAINRLMQIAETNLHNTLRLLKHCVANDIMVYRFSSKLIPLATHAALAGWNPYATLQDSFRTIGKFVKEKGMRVSFHPDHFCVFSTPREEVLLNSIRDMEYHVSMLEAMGLDERSKCNIHMGGAYGDKETAGARFVEQFNQLPSRLKHRVTLENDDKTFNVAQTLAAAEAVGVPMVLDIHHHAVNPGTITETELIHDYWPRIVATWAKECERLDISPNDLPVKIHASSPKSLSDPRGHADHVELGPLLAFLQQAKQYAPAIDCMLEAKAKDIALFQLMDELRACKEQEPLMVLNNGAIEL</sequence>
<evidence type="ECO:0000256" key="6">
    <source>
        <dbReference type="ARBA" id="ARBA00023204"/>
    </source>
</evidence>
<comment type="caution">
    <text evidence="7">The sequence shown here is derived from an EMBL/GenBank/DDBJ whole genome shotgun (WGS) entry which is preliminary data.</text>
</comment>
<keyword evidence="1" id="KW-0540">Nuclease</keyword>
<keyword evidence="4" id="KW-0228">DNA excision</keyword>
<evidence type="ECO:0000256" key="2">
    <source>
        <dbReference type="ARBA" id="ARBA00022759"/>
    </source>
</evidence>
<keyword evidence="2 7" id="KW-0255">Endonuclease</keyword>
<keyword evidence="5" id="KW-0378">Hydrolase</keyword>
<dbReference type="GO" id="GO:0004519">
    <property type="term" value="F:endonuclease activity"/>
    <property type="evidence" value="ECO:0007669"/>
    <property type="project" value="UniProtKB-KW"/>
</dbReference>
<name>A0ABW1V4X1_9BACL</name>
<keyword evidence="6" id="KW-0234">DNA repair</keyword>
<evidence type="ECO:0000256" key="1">
    <source>
        <dbReference type="ARBA" id="ARBA00022722"/>
    </source>
</evidence>
<reference evidence="8" key="1">
    <citation type="journal article" date="2019" name="Int. J. Syst. Evol. Microbiol.">
        <title>The Global Catalogue of Microorganisms (GCM) 10K type strain sequencing project: providing services to taxonomists for standard genome sequencing and annotation.</title>
        <authorList>
            <consortium name="The Broad Institute Genomics Platform"/>
            <consortium name="The Broad Institute Genome Sequencing Center for Infectious Disease"/>
            <person name="Wu L."/>
            <person name="Ma J."/>
        </authorList>
    </citation>
    <scope>NUCLEOTIDE SEQUENCE [LARGE SCALE GENOMIC DNA]</scope>
    <source>
        <strain evidence="8">PCU 280</strain>
    </source>
</reference>
<dbReference type="Gene3D" id="3.20.20.150">
    <property type="entry name" value="Divalent-metal-dependent TIM barrel enzymes"/>
    <property type="match status" value="1"/>
</dbReference>
<keyword evidence="8" id="KW-1185">Reference proteome</keyword>
<dbReference type="SUPFAM" id="SSF51658">
    <property type="entry name" value="Xylose isomerase-like"/>
    <property type="match status" value="1"/>
</dbReference>
<evidence type="ECO:0000256" key="5">
    <source>
        <dbReference type="ARBA" id="ARBA00022801"/>
    </source>
</evidence>
<dbReference type="EMBL" id="JBHSTE010000003">
    <property type="protein sequence ID" value="MFC6332800.1"/>
    <property type="molecule type" value="Genomic_DNA"/>
</dbReference>
<keyword evidence="3" id="KW-0227">DNA damage</keyword>
<dbReference type="PANTHER" id="PTHR31290">
    <property type="entry name" value="UV-DAMAGE ENDONUCLEASE"/>
    <property type="match status" value="1"/>
</dbReference>
<dbReference type="InterPro" id="IPR004601">
    <property type="entry name" value="UvdE"/>
</dbReference>
<dbReference type="Proteomes" id="UP001596233">
    <property type="component" value="Unassembled WGS sequence"/>
</dbReference>
<organism evidence="7 8">
    <name type="scientific">Paenibacillus septentrionalis</name>
    <dbReference type="NCBI Taxonomy" id="429342"/>
    <lineage>
        <taxon>Bacteria</taxon>
        <taxon>Bacillati</taxon>
        <taxon>Bacillota</taxon>
        <taxon>Bacilli</taxon>
        <taxon>Bacillales</taxon>
        <taxon>Paenibacillaceae</taxon>
        <taxon>Paenibacillus</taxon>
    </lineage>
</organism>
<dbReference type="PANTHER" id="PTHR31290:SF5">
    <property type="entry name" value="UV-DAMAGE ENDONUCLEASE"/>
    <property type="match status" value="1"/>
</dbReference>
<evidence type="ECO:0000256" key="3">
    <source>
        <dbReference type="ARBA" id="ARBA00022763"/>
    </source>
</evidence>
<proteinExistence type="predicted"/>
<gene>
    <name evidence="7" type="primary">uvsE</name>
    <name evidence="7" type="ORF">ACFP56_09220</name>
</gene>
<evidence type="ECO:0000313" key="7">
    <source>
        <dbReference type="EMBL" id="MFC6332800.1"/>
    </source>
</evidence>
<evidence type="ECO:0000256" key="4">
    <source>
        <dbReference type="ARBA" id="ARBA00022769"/>
    </source>
</evidence>
<dbReference type="InterPro" id="IPR036237">
    <property type="entry name" value="Xyl_isomerase-like_sf"/>
</dbReference>
<dbReference type="Pfam" id="PF03851">
    <property type="entry name" value="UvdE"/>
    <property type="match status" value="1"/>
</dbReference>
<dbReference type="RefSeq" id="WP_379233612.1">
    <property type="nucleotide sequence ID" value="NZ_JBHSTE010000003.1"/>
</dbReference>
<protein>
    <submittedName>
        <fullName evidence="7">UV DNA damage repair endonuclease UvsE</fullName>
    </submittedName>
</protein>
<accession>A0ABW1V4X1</accession>
<evidence type="ECO:0000313" key="8">
    <source>
        <dbReference type="Proteomes" id="UP001596233"/>
    </source>
</evidence>
<dbReference type="NCBIfam" id="TIGR00629">
    <property type="entry name" value="uvde"/>
    <property type="match status" value="1"/>
</dbReference>